<comment type="subcellular location">
    <subcellularLocation>
        <location evidence="1 8">Cell outer membrane</location>
        <topology evidence="1 8">Multi-pass membrane protein</topology>
    </subcellularLocation>
</comment>
<organism evidence="13 14">
    <name type="scientific">Avrilella dinanensis</name>
    <dbReference type="NCBI Taxonomy" id="2008672"/>
    <lineage>
        <taxon>Bacteria</taxon>
        <taxon>Pseudomonadati</taxon>
        <taxon>Bacteroidota</taxon>
        <taxon>Flavobacteriia</taxon>
        <taxon>Flavobacteriales</taxon>
        <taxon>Flavobacteriaceae</taxon>
        <taxon>Avrilella</taxon>
    </lineage>
</organism>
<dbReference type="GO" id="GO:0015344">
    <property type="term" value="F:siderophore uptake transmembrane transporter activity"/>
    <property type="evidence" value="ECO:0007669"/>
    <property type="project" value="TreeGrafter"/>
</dbReference>
<evidence type="ECO:0000256" key="1">
    <source>
        <dbReference type="ARBA" id="ARBA00004571"/>
    </source>
</evidence>
<dbReference type="InterPro" id="IPR037066">
    <property type="entry name" value="Plug_dom_sf"/>
</dbReference>
<dbReference type="Gene3D" id="2.170.130.10">
    <property type="entry name" value="TonB-dependent receptor, plug domain"/>
    <property type="match status" value="1"/>
</dbReference>
<dbReference type="Pfam" id="PF00593">
    <property type="entry name" value="TonB_dep_Rec_b-barrel"/>
    <property type="match status" value="1"/>
</dbReference>
<evidence type="ECO:0000256" key="4">
    <source>
        <dbReference type="ARBA" id="ARBA00022692"/>
    </source>
</evidence>
<dbReference type="EMBL" id="NIPO01000001">
    <property type="protein sequence ID" value="PJR03412.1"/>
    <property type="molecule type" value="Genomic_DNA"/>
</dbReference>
<dbReference type="OrthoDB" id="9764669at2"/>
<evidence type="ECO:0000259" key="12">
    <source>
        <dbReference type="Pfam" id="PF07715"/>
    </source>
</evidence>
<evidence type="ECO:0000256" key="8">
    <source>
        <dbReference type="PROSITE-ProRule" id="PRU01360"/>
    </source>
</evidence>
<dbReference type="InterPro" id="IPR000531">
    <property type="entry name" value="Beta-barrel_TonB"/>
</dbReference>
<keyword evidence="5 9" id="KW-0798">TonB box</keyword>
<protein>
    <submittedName>
        <fullName evidence="13">Uncharacterized protein</fullName>
    </submittedName>
</protein>
<accession>A0A2M9R3J2</accession>
<keyword evidence="6 8" id="KW-0472">Membrane</keyword>
<sequence>MNFCKTIYISSLFGLVTFTARAQQDSLAVDLDEELEELVITGQYNPQAVNKSIYEVRVISREQIDRLAGNNLADVLNRSLNINVTPSAGTGKSRMGMFGFSSSYFKILVDNIPLVNDEDFGSNADLTQINLDDIERIEIVEGAMGVDYGANASAGIVNIITKKRMLHRWEITPMIQEETIGDEYNFNTKGRHIQALKVAHQLTDKIYIDVSYNRNDFKGHFDGRKGEKHMLDDGLRGYEWLPKLTQNLKGLMSYRGDNVDVFFKSEYFNENLSRHREKVFENYDPRTGTFQPYSNDERYITERFFNHLNASGMAKDWFRYDISLSYQEQTRNLEKYRYYIKKDEEANMEKTEYESRKVWYSKGTFSNIIKRDNFDFQVGYEISNIKGYTSPLAKELDNMAVERNTGSYDFFGSAEWQLSHRFSLRPGYRLMSSNYFSPAHAYSLSARYELPKGFELRAVLGNSPRIPSFDEMFTELRDVNHDVSGNPDLKPENGQSVSLHLKKNYDIEDGWITNRLSAGYKKVSDKIDLIIFKNEENRLAYRFENFDMFKVLNLTYESSIVWKNWDANLGITFYGNSVTLQDEEKSGDYLYKTDVTANIGYTIPKSQTTFYLSYKLNGREQQYAERFDENMSLYYEKGEREAFQLLDFTVRQKLLDNRLEITAGAKNILNVGQVRSSVEAAGAHTDAGTTILLGYGRHYFMKVLYKFKFD</sequence>
<evidence type="ECO:0000256" key="3">
    <source>
        <dbReference type="ARBA" id="ARBA00022452"/>
    </source>
</evidence>
<dbReference type="InterPro" id="IPR039426">
    <property type="entry name" value="TonB-dep_rcpt-like"/>
</dbReference>
<dbReference type="PROSITE" id="PS52016">
    <property type="entry name" value="TONB_DEPENDENT_REC_3"/>
    <property type="match status" value="1"/>
</dbReference>
<evidence type="ECO:0000313" key="14">
    <source>
        <dbReference type="Proteomes" id="UP000231960"/>
    </source>
</evidence>
<evidence type="ECO:0000256" key="2">
    <source>
        <dbReference type="ARBA" id="ARBA00022448"/>
    </source>
</evidence>
<reference evidence="13 14" key="1">
    <citation type="submission" date="2017-06" db="EMBL/GenBank/DDBJ databases">
        <title>Description of Avrilella dinanensis gen. nov. sp. nov.</title>
        <authorList>
            <person name="Leyer C."/>
            <person name="Sassi M."/>
            <person name="Minet J."/>
            <person name="Kayal S."/>
            <person name="Cattoir V."/>
        </authorList>
    </citation>
    <scope>NUCLEOTIDE SEQUENCE [LARGE SCALE GENOMIC DNA]</scope>
    <source>
        <strain evidence="13 14">UR159</strain>
    </source>
</reference>
<dbReference type="Proteomes" id="UP000231960">
    <property type="component" value="Unassembled WGS sequence"/>
</dbReference>
<feature type="domain" description="TonB-dependent receptor plug" evidence="12">
    <location>
        <begin position="52"/>
        <end position="156"/>
    </location>
</feature>
<keyword evidence="2 8" id="KW-0813">Transport</keyword>
<dbReference type="Gene3D" id="2.40.170.20">
    <property type="entry name" value="TonB-dependent receptor, beta-barrel domain"/>
    <property type="match status" value="1"/>
</dbReference>
<keyword evidence="4 8" id="KW-0812">Transmembrane</keyword>
<feature type="domain" description="TonB-dependent receptor-like beta-barrel" evidence="11">
    <location>
        <begin position="271"/>
        <end position="668"/>
    </location>
</feature>
<proteinExistence type="inferred from homology"/>
<feature type="signal peptide" evidence="10">
    <location>
        <begin position="1"/>
        <end position="22"/>
    </location>
</feature>
<keyword evidence="3 8" id="KW-1134">Transmembrane beta strand</keyword>
<comment type="caution">
    <text evidence="13">The sequence shown here is derived from an EMBL/GenBank/DDBJ whole genome shotgun (WGS) entry which is preliminary data.</text>
</comment>
<evidence type="ECO:0000256" key="6">
    <source>
        <dbReference type="ARBA" id="ARBA00023136"/>
    </source>
</evidence>
<keyword evidence="10" id="KW-0732">Signal</keyword>
<evidence type="ECO:0000256" key="7">
    <source>
        <dbReference type="ARBA" id="ARBA00023237"/>
    </source>
</evidence>
<feature type="chain" id="PRO_5014650840" evidence="10">
    <location>
        <begin position="23"/>
        <end position="710"/>
    </location>
</feature>
<name>A0A2M9R3J2_9FLAO</name>
<evidence type="ECO:0000313" key="13">
    <source>
        <dbReference type="EMBL" id="PJR03412.1"/>
    </source>
</evidence>
<keyword evidence="14" id="KW-1185">Reference proteome</keyword>
<evidence type="ECO:0000256" key="5">
    <source>
        <dbReference type="ARBA" id="ARBA00023077"/>
    </source>
</evidence>
<dbReference type="SUPFAM" id="SSF56935">
    <property type="entry name" value="Porins"/>
    <property type="match status" value="1"/>
</dbReference>
<evidence type="ECO:0000259" key="11">
    <source>
        <dbReference type="Pfam" id="PF00593"/>
    </source>
</evidence>
<dbReference type="InterPro" id="IPR012910">
    <property type="entry name" value="Plug_dom"/>
</dbReference>
<gene>
    <name evidence="13" type="ORF">CDL10_01985</name>
</gene>
<dbReference type="PANTHER" id="PTHR30069:SF50">
    <property type="entry name" value="TONB-DEPENDENT RECEPTOR HI_1217-RELATED"/>
    <property type="match status" value="1"/>
</dbReference>
<evidence type="ECO:0000256" key="10">
    <source>
        <dbReference type="SAM" id="SignalP"/>
    </source>
</evidence>
<comment type="similarity">
    <text evidence="8 9">Belongs to the TonB-dependent receptor family.</text>
</comment>
<keyword evidence="7 8" id="KW-0998">Cell outer membrane</keyword>
<dbReference type="GO" id="GO:0044718">
    <property type="term" value="P:siderophore transmembrane transport"/>
    <property type="evidence" value="ECO:0007669"/>
    <property type="project" value="TreeGrafter"/>
</dbReference>
<dbReference type="Pfam" id="PF07715">
    <property type="entry name" value="Plug"/>
    <property type="match status" value="1"/>
</dbReference>
<dbReference type="GO" id="GO:0009279">
    <property type="term" value="C:cell outer membrane"/>
    <property type="evidence" value="ECO:0007669"/>
    <property type="project" value="UniProtKB-SubCell"/>
</dbReference>
<dbReference type="PANTHER" id="PTHR30069">
    <property type="entry name" value="TONB-DEPENDENT OUTER MEMBRANE RECEPTOR"/>
    <property type="match status" value="1"/>
</dbReference>
<dbReference type="InterPro" id="IPR036942">
    <property type="entry name" value="Beta-barrel_TonB_sf"/>
</dbReference>
<dbReference type="AlphaFoldDB" id="A0A2M9R3J2"/>
<dbReference type="RefSeq" id="WP_100676980.1">
    <property type="nucleotide sequence ID" value="NZ_NIPO01000001.1"/>
</dbReference>
<evidence type="ECO:0000256" key="9">
    <source>
        <dbReference type="RuleBase" id="RU003357"/>
    </source>
</evidence>